<dbReference type="EMBL" id="JBJYXY010000001">
    <property type="protein sequence ID" value="MFN2975306.1"/>
    <property type="molecule type" value="Genomic_DNA"/>
</dbReference>
<evidence type="ECO:0000313" key="2">
    <source>
        <dbReference type="Proteomes" id="UP001634747"/>
    </source>
</evidence>
<proteinExistence type="predicted"/>
<comment type="caution">
    <text evidence="1">The sequence shown here is derived from an EMBL/GenBank/DDBJ whole genome shotgun (WGS) entry which is preliminary data.</text>
</comment>
<evidence type="ECO:0000313" key="1">
    <source>
        <dbReference type="EMBL" id="MFN2975306.1"/>
    </source>
</evidence>
<accession>A0ABW9KHM8</accession>
<name>A0ABW9KHM8_9BACT</name>
<gene>
    <name evidence="1" type="ORF">ACK2TP_05990</name>
</gene>
<sequence>MLRSWFRLCLLLLGVAICAIRAGGQGIAELSAERPSAASRNEDVALELPEAPAPAWAEHTVASAAMALGAGAAPVAGAGRAGALPIKQDSPHELSEIERNTQCENHELHGKPCRVSWVRVIGSSMLFLSMQHSGNLAMDEDAQQHFLNTDFWYDYELTLHRYSYNRWNDGDPFGVDYIGHPIMGAITNSIYEQNDPKQRALVFENTHRYWMGRLRATAYSAVYSAQWKVGPVSESSMGNIGIKTYYSPKLGRNTNETGMVDFFVTPVGGLLWNVGEDYVDKIWFRRITHNVHNPWVLLASSLMEPCRSGANILRFRAPWYRDRDATSPVPLR</sequence>
<reference evidence="1 2" key="1">
    <citation type="submission" date="2024-12" db="EMBL/GenBank/DDBJ databases">
        <authorList>
            <person name="Lee Y."/>
        </authorList>
    </citation>
    <scope>NUCLEOTIDE SEQUENCE [LARGE SCALE GENOMIC DNA]</scope>
    <source>
        <strain evidence="1 2">03SUJ4</strain>
    </source>
</reference>
<evidence type="ECO:0008006" key="3">
    <source>
        <dbReference type="Google" id="ProtNLM"/>
    </source>
</evidence>
<organism evidence="1 2">
    <name type="scientific">Terriglobus aquaticus</name>
    <dbReference type="NCBI Taxonomy" id="940139"/>
    <lineage>
        <taxon>Bacteria</taxon>
        <taxon>Pseudomonadati</taxon>
        <taxon>Acidobacteriota</taxon>
        <taxon>Terriglobia</taxon>
        <taxon>Terriglobales</taxon>
        <taxon>Acidobacteriaceae</taxon>
        <taxon>Terriglobus</taxon>
    </lineage>
</organism>
<dbReference type="RefSeq" id="WP_263413163.1">
    <property type="nucleotide sequence ID" value="NZ_BAABBH010000001.1"/>
</dbReference>
<keyword evidence="2" id="KW-1185">Reference proteome</keyword>
<protein>
    <recommendedName>
        <fullName evidence="3">DUF3943 domain-containing protein</fullName>
    </recommendedName>
</protein>
<dbReference type="Proteomes" id="UP001634747">
    <property type="component" value="Unassembled WGS sequence"/>
</dbReference>